<dbReference type="InterPro" id="IPR011990">
    <property type="entry name" value="TPR-like_helical_dom_sf"/>
</dbReference>
<keyword evidence="1" id="KW-0677">Repeat</keyword>
<feature type="domain" description="DYW" evidence="4">
    <location>
        <begin position="539"/>
        <end position="631"/>
    </location>
</feature>
<feature type="compositionally biased region" description="Polar residues" evidence="3">
    <location>
        <begin position="216"/>
        <end position="252"/>
    </location>
</feature>
<evidence type="ECO:0000256" key="1">
    <source>
        <dbReference type="ARBA" id="ARBA00022737"/>
    </source>
</evidence>
<feature type="repeat" description="PPR" evidence="2">
    <location>
        <begin position="354"/>
        <end position="388"/>
    </location>
</feature>
<feature type="compositionally biased region" description="Polar residues" evidence="3">
    <location>
        <begin position="52"/>
        <end position="61"/>
    </location>
</feature>
<dbReference type="Pfam" id="PF01535">
    <property type="entry name" value="PPR"/>
    <property type="match status" value="1"/>
</dbReference>
<comment type="caution">
    <text evidence="5">The sequence shown here is derived from an EMBL/GenBank/DDBJ whole genome shotgun (WGS) entry which is preliminary data.</text>
</comment>
<dbReference type="OrthoDB" id="185373at2759"/>
<dbReference type="InterPro" id="IPR002885">
    <property type="entry name" value="PPR_rpt"/>
</dbReference>
<feature type="compositionally biased region" description="Low complexity" evidence="3">
    <location>
        <begin position="186"/>
        <end position="207"/>
    </location>
</feature>
<evidence type="ECO:0000313" key="6">
    <source>
        <dbReference type="Proteomes" id="UP000554482"/>
    </source>
</evidence>
<organism evidence="5 6">
    <name type="scientific">Thalictrum thalictroides</name>
    <name type="common">Rue-anemone</name>
    <name type="synonym">Anemone thalictroides</name>
    <dbReference type="NCBI Taxonomy" id="46969"/>
    <lineage>
        <taxon>Eukaryota</taxon>
        <taxon>Viridiplantae</taxon>
        <taxon>Streptophyta</taxon>
        <taxon>Embryophyta</taxon>
        <taxon>Tracheophyta</taxon>
        <taxon>Spermatophyta</taxon>
        <taxon>Magnoliopsida</taxon>
        <taxon>Ranunculales</taxon>
        <taxon>Ranunculaceae</taxon>
        <taxon>Thalictroideae</taxon>
        <taxon>Thalictrum</taxon>
    </lineage>
</organism>
<feature type="region of interest" description="Disordered" evidence="3">
    <location>
        <begin position="52"/>
        <end position="258"/>
    </location>
</feature>
<evidence type="ECO:0000259" key="4">
    <source>
        <dbReference type="Pfam" id="PF14432"/>
    </source>
</evidence>
<reference evidence="5 6" key="1">
    <citation type="submission" date="2020-06" db="EMBL/GenBank/DDBJ databases">
        <title>Transcriptomic and genomic resources for Thalictrum thalictroides and T. hernandezii: Facilitating candidate gene discovery in an emerging model plant lineage.</title>
        <authorList>
            <person name="Arias T."/>
            <person name="Riano-Pachon D.M."/>
            <person name="Di Stilio V.S."/>
        </authorList>
    </citation>
    <scope>NUCLEOTIDE SEQUENCE [LARGE SCALE GENOMIC DNA]</scope>
    <source>
        <strain evidence="6">cv. WT478/WT964</strain>
        <tissue evidence="5">Leaves</tissue>
    </source>
</reference>
<accession>A0A7J6VQ06</accession>
<dbReference type="InterPro" id="IPR046960">
    <property type="entry name" value="PPR_At4g14850-like_plant"/>
</dbReference>
<gene>
    <name evidence="5" type="ORF">FRX31_023575</name>
</gene>
<proteinExistence type="predicted"/>
<dbReference type="GO" id="GO:0008270">
    <property type="term" value="F:zinc ion binding"/>
    <property type="evidence" value="ECO:0007669"/>
    <property type="project" value="InterPro"/>
</dbReference>
<dbReference type="GO" id="GO:0003723">
    <property type="term" value="F:RNA binding"/>
    <property type="evidence" value="ECO:0007669"/>
    <property type="project" value="InterPro"/>
</dbReference>
<dbReference type="NCBIfam" id="TIGR00756">
    <property type="entry name" value="PPR"/>
    <property type="match status" value="1"/>
</dbReference>
<dbReference type="AlphaFoldDB" id="A0A7J6VQ06"/>
<dbReference type="Gene3D" id="1.25.40.10">
    <property type="entry name" value="Tetratricopeptide repeat domain"/>
    <property type="match status" value="1"/>
</dbReference>
<protein>
    <submittedName>
        <fullName evidence="5">Pentatricopeptide repeat-containing protein</fullName>
    </submittedName>
</protein>
<dbReference type="Pfam" id="PF13041">
    <property type="entry name" value="PPR_2"/>
    <property type="match status" value="1"/>
</dbReference>
<evidence type="ECO:0000313" key="5">
    <source>
        <dbReference type="EMBL" id="KAF5186837.1"/>
    </source>
</evidence>
<feature type="compositionally biased region" description="Gly residues" evidence="3">
    <location>
        <begin position="73"/>
        <end position="91"/>
    </location>
</feature>
<sequence length="631" mass="71332">MASLISIHRVVGTSCLSKVISPNPSYFIYKHRQSTLKISFLTSSTRFLTTSAIPNNYQTPPHQNPDPRTGFQHQGGGFGTGGGGGGSGGFSQYGNPSPNPSSNQNQWNSNPTQGYQQQQNVNPNQWNSNPTQGYQQQQNVNPNQWNSNPQNYPQRGSPSFNQGYPPQQQNVNPNQWNSNPNPPNNYPQRGNPIPSSNNNQWQNQNQNYPQRGMPNREQNFQRVNPNPNPSPAQWQYREQTQQRPVVDSQNAPSHVAGPPEMVDLMALCREGKVKDALEYMSKGVVADPEILFALLNACGHLKLAEEGKKVHDYVMRNTLLRGDLRFMNKSIEMFGKCSKMKDARQVFDRMPERDMDTWHLMINGYAMSGLGDDGLQLFEQMRKFGVEPNEQTFLAVLAACASAEAVEESFIHFDLMKNDYGITPSVEHYVGIIDVLGASGHVTEAEQYIEKLPFEPNASIWEALMKYARIHGDIDLEDRAEELLLLLDPSKVNPKKIPTPPPKKRSAINMLDGRNRLIEFRSITPYKNDEKANQPKEQGYVPDTRYVLHDIDQEAKEQALLYHSERLAIAYGLISTPARTPLRIIKNLRICGDCHNAIKIMAKIVGRQLIVRDNKRFHHFENGKCSCGDYW</sequence>
<dbReference type="PANTHER" id="PTHR47926">
    <property type="entry name" value="PENTATRICOPEPTIDE REPEAT-CONTAINING PROTEIN"/>
    <property type="match status" value="1"/>
</dbReference>
<dbReference type="GO" id="GO:0009451">
    <property type="term" value="P:RNA modification"/>
    <property type="evidence" value="ECO:0007669"/>
    <property type="project" value="InterPro"/>
</dbReference>
<dbReference type="InterPro" id="IPR032867">
    <property type="entry name" value="DYW_dom"/>
</dbReference>
<keyword evidence="6" id="KW-1185">Reference proteome</keyword>
<dbReference type="PROSITE" id="PS51375">
    <property type="entry name" value="PPR"/>
    <property type="match status" value="1"/>
</dbReference>
<feature type="compositionally biased region" description="Low complexity" evidence="3">
    <location>
        <begin position="161"/>
        <end position="179"/>
    </location>
</feature>
<dbReference type="EMBL" id="JABWDY010028780">
    <property type="protein sequence ID" value="KAF5186837.1"/>
    <property type="molecule type" value="Genomic_DNA"/>
</dbReference>
<dbReference type="Proteomes" id="UP000554482">
    <property type="component" value="Unassembled WGS sequence"/>
</dbReference>
<feature type="compositionally biased region" description="Low complexity" evidence="3">
    <location>
        <begin position="92"/>
        <end position="154"/>
    </location>
</feature>
<dbReference type="FunFam" id="1.25.40.10:FF:000031">
    <property type="entry name" value="Pentatricopeptide repeat-containing protein mitochondrial"/>
    <property type="match status" value="1"/>
</dbReference>
<evidence type="ECO:0000256" key="2">
    <source>
        <dbReference type="PROSITE-ProRule" id="PRU00708"/>
    </source>
</evidence>
<dbReference type="PANTHER" id="PTHR47926:SF353">
    <property type="entry name" value="DYW DOMAIN-CONTAINING PROTEIN"/>
    <property type="match status" value="1"/>
</dbReference>
<dbReference type="Pfam" id="PF14432">
    <property type="entry name" value="DYW_deaminase"/>
    <property type="match status" value="1"/>
</dbReference>
<name>A0A7J6VQ06_THATH</name>
<evidence type="ECO:0000256" key="3">
    <source>
        <dbReference type="SAM" id="MobiDB-lite"/>
    </source>
</evidence>